<dbReference type="PANTHER" id="PTHR46434:SF1">
    <property type="entry name" value="GENETIC INTERACTOR OF PROHIBITINS 3, MITOCHONDRIAL"/>
    <property type="match status" value="1"/>
</dbReference>
<dbReference type="OrthoDB" id="1696305at2759"/>
<dbReference type="EMBL" id="KV784365">
    <property type="protein sequence ID" value="OEU12357.1"/>
    <property type="molecule type" value="Genomic_DNA"/>
</dbReference>
<dbReference type="Pfam" id="PF01926">
    <property type="entry name" value="MMR_HSR1"/>
    <property type="match status" value="1"/>
</dbReference>
<feature type="region of interest" description="Disordered" evidence="1">
    <location>
        <begin position="289"/>
        <end position="308"/>
    </location>
</feature>
<evidence type="ECO:0000259" key="3">
    <source>
        <dbReference type="Pfam" id="PF21516"/>
    </source>
</evidence>
<accession>A0A1E7F2J8</accession>
<gene>
    <name evidence="4" type="ORF">FRACYDRAFT_172393</name>
</gene>
<dbReference type="KEGG" id="fcy:FRACYDRAFT_172393"/>
<dbReference type="PANTHER" id="PTHR46434">
    <property type="entry name" value="GENETIC INTERACTOR OF PROHIBITINS 3, MITOCHONDRIAL"/>
    <property type="match status" value="1"/>
</dbReference>
<evidence type="ECO:0000259" key="2">
    <source>
        <dbReference type="Pfam" id="PF01926"/>
    </source>
</evidence>
<dbReference type="Pfam" id="PF21516">
    <property type="entry name" value="YqeH-like_C"/>
    <property type="match status" value="1"/>
</dbReference>
<dbReference type="SUPFAM" id="SSF52540">
    <property type="entry name" value="P-loop containing nucleoside triphosphate hydrolases"/>
    <property type="match status" value="1"/>
</dbReference>
<dbReference type="InParanoid" id="A0A1E7F2J8"/>
<evidence type="ECO:0000256" key="1">
    <source>
        <dbReference type="SAM" id="MobiDB-lite"/>
    </source>
</evidence>
<name>A0A1E7F2J8_9STRA</name>
<dbReference type="InterPro" id="IPR050896">
    <property type="entry name" value="Mito_lipid_metab_GTPase"/>
</dbReference>
<dbReference type="GO" id="GO:0005739">
    <property type="term" value="C:mitochondrion"/>
    <property type="evidence" value="ECO:0007669"/>
    <property type="project" value="TreeGrafter"/>
</dbReference>
<dbReference type="AlphaFoldDB" id="A0A1E7F2J8"/>
<keyword evidence="5" id="KW-1185">Reference proteome</keyword>
<evidence type="ECO:0000313" key="5">
    <source>
        <dbReference type="Proteomes" id="UP000095751"/>
    </source>
</evidence>
<dbReference type="Gene3D" id="3.40.50.300">
    <property type="entry name" value="P-loop containing nucleotide triphosphate hydrolases"/>
    <property type="match status" value="1"/>
</dbReference>
<evidence type="ECO:0000313" key="4">
    <source>
        <dbReference type="EMBL" id="OEU12357.1"/>
    </source>
</evidence>
<sequence>MGVNSIANVGGSVRLVSCKTGDGISDMLDKAKELANEVNGDIYVVGAANAGKSTLINYILSRNSSDKKEKPTMKIRAGNRNQQKGELTTSPLPGTTLKFIKIDLGDGQNIYDTPGLLVPGTITQLLTPEELRVVCPKKKVEPITFRVASGKCVLIGGLAKIEVIGDSKPFLLTFFVANDIKLHPTDSSRADEFVRKHTGTILTPPLEPGPERMAEIGEFDTHTIELDGAGWKEAAADISLTGLGWIAVTGAGKVKLKISVPKGIGIAVRPPLMPFDIWEVAARYTGSKAVRKTTKSKTGKKRKGVGRN</sequence>
<reference evidence="4 5" key="1">
    <citation type="submission" date="2016-09" db="EMBL/GenBank/DDBJ databases">
        <title>Extensive genetic diversity and differential bi-allelic expression allows diatom success in the polar Southern Ocean.</title>
        <authorList>
            <consortium name="DOE Joint Genome Institute"/>
            <person name="Mock T."/>
            <person name="Otillar R.P."/>
            <person name="Strauss J."/>
            <person name="Dupont C."/>
            <person name="Frickenhaus S."/>
            <person name="Maumus F."/>
            <person name="Mcmullan M."/>
            <person name="Sanges R."/>
            <person name="Schmutz J."/>
            <person name="Toseland A."/>
            <person name="Valas R."/>
            <person name="Veluchamy A."/>
            <person name="Ward B.J."/>
            <person name="Allen A."/>
            <person name="Barry K."/>
            <person name="Falciatore A."/>
            <person name="Ferrante M."/>
            <person name="Fortunato A.E."/>
            <person name="Gloeckner G."/>
            <person name="Gruber A."/>
            <person name="Hipkin R."/>
            <person name="Janech M."/>
            <person name="Kroth P."/>
            <person name="Leese F."/>
            <person name="Lindquist E."/>
            <person name="Lyon B.R."/>
            <person name="Martin J."/>
            <person name="Mayer C."/>
            <person name="Parker M."/>
            <person name="Quesneville H."/>
            <person name="Raymond J."/>
            <person name="Uhlig C."/>
            <person name="Valentin K.U."/>
            <person name="Worden A.Z."/>
            <person name="Armbrust E.V."/>
            <person name="Bowler C."/>
            <person name="Green B."/>
            <person name="Moulton V."/>
            <person name="Van Oosterhout C."/>
            <person name="Grigoriev I."/>
        </authorList>
    </citation>
    <scope>NUCLEOTIDE SEQUENCE [LARGE SCALE GENOMIC DNA]</scope>
    <source>
        <strain evidence="4 5">CCMP1102</strain>
    </source>
</reference>
<dbReference type="InterPro" id="IPR027417">
    <property type="entry name" value="P-loop_NTPase"/>
</dbReference>
<proteinExistence type="predicted"/>
<dbReference type="InterPro" id="IPR048422">
    <property type="entry name" value="NOA1/YqeH-like_C"/>
</dbReference>
<feature type="domain" description="NOA1/YqeH-like C-terminal" evidence="3">
    <location>
        <begin position="172"/>
        <end position="270"/>
    </location>
</feature>
<dbReference type="GO" id="GO:0005525">
    <property type="term" value="F:GTP binding"/>
    <property type="evidence" value="ECO:0007669"/>
    <property type="project" value="InterPro"/>
</dbReference>
<feature type="domain" description="G" evidence="2">
    <location>
        <begin position="42"/>
        <end position="117"/>
    </location>
</feature>
<dbReference type="Proteomes" id="UP000095751">
    <property type="component" value="Unassembled WGS sequence"/>
</dbReference>
<protein>
    <submittedName>
        <fullName evidence="4">Uncharacterized protein</fullName>
    </submittedName>
</protein>
<organism evidence="4 5">
    <name type="scientific">Fragilariopsis cylindrus CCMP1102</name>
    <dbReference type="NCBI Taxonomy" id="635003"/>
    <lineage>
        <taxon>Eukaryota</taxon>
        <taxon>Sar</taxon>
        <taxon>Stramenopiles</taxon>
        <taxon>Ochrophyta</taxon>
        <taxon>Bacillariophyta</taxon>
        <taxon>Bacillariophyceae</taxon>
        <taxon>Bacillariophycidae</taxon>
        <taxon>Bacillariales</taxon>
        <taxon>Bacillariaceae</taxon>
        <taxon>Fragilariopsis</taxon>
    </lineage>
</organism>
<dbReference type="InterPro" id="IPR006073">
    <property type="entry name" value="GTP-bd"/>
</dbReference>